<name>A0AAD8S1R9_LOLMU</name>
<reference evidence="4" key="1">
    <citation type="submission" date="2023-07" db="EMBL/GenBank/DDBJ databases">
        <title>A chromosome-level genome assembly of Lolium multiflorum.</title>
        <authorList>
            <person name="Chen Y."/>
            <person name="Copetti D."/>
            <person name="Kolliker R."/>
            <person name="Studer B."/>
        </authorList>
    </citation>
    <scope>NUCLEOTIDE SEQUENCE</scope>
    <source>
        <strain evidence="4">02402/16</strain>
        <tissue evidence="4">Leaf</tissue>
    </source>
</reference>
<proteinExistence type="predicted"/>
<sequence>MGHGLHEYTRRHGGNKMPIEFTPGVRRPKDYVQSAKLSNEVGIHIREKMPLATHWTQYKKDETLKHVIPHAISTVAGKFNMDKNDEVAQDVCTDMLQVSIRQFRYRLKKEYWPKIKNLTLEQAYLKKPDHVEEKSWKELVKRWFDEKYQGLCVINGKNREAVKQFHTTGSRSYVAHWEHLKAKQQEEETSPIEFFRITHTNKDNIMSAEAKSAYDQMVAKKAAPRNEDEPDLTDLQIVQLVLSEKSPSTTCNSTFLPRLGVATSSRKSSVSATRIRELQQRLADQEQNSIQAAETYHSEMQARLQEQDEKFEEIRKKQEEELEAVKKAQEEKTLAYEKRLTEMDACAERLLAGDVADYIRFRAVCTLWRHYCADPRRYGDHRFYPRHWIMLQENLMPRHRRRFLNIATGKCIRVDLPELHDHDTLAPTPEGLIVLHKATHVRLLNPLTRHLVELPPVTTLLSAYGLSTLSDQNFKIFPFHKAWGSGVASDSTSFVLCFAKHGILGITKPGDQRWKVIQFRCENRRYATPLMFSGRFYHVTEGNLMVLETGVDHTPQFEVAAQLPIALLNSPLLSTMHLVDNNGELMLVHRFVSCSMMYKVYRLGLKKKTLYRERDEPHSYRYSPEPRWRTTPSSWETAALMKMAVVSMEKPSGALPRPAACRTETLSPDLGFAMAVARKVSPTVAFFSRF</sequence>
<dbReference type="Proteomes" id="UP001231189">
    <property type="component" value="Unassembled WGS sequence"/>
</dbReference>
<dbReference type="PANTHER" id="PTHR33165">
    <property type="entry name" value="F-BOX DOMAIN CONTAINING PROTEIN-LIKE-RELATED"/>
    <property type="match status" value="1"/>
</dbReference>
<keyword evidence="5" id="KW-1185">Reference proteome</keyword>
<evidence type="ECO:0000256" key="1">
    <source>
        <dbReference type="SAM" id="Coils"/>
    </source>
</evidence>
<gene>
    <name evidence="4" type="ORF">QYE76_061375</name>
</gene>
<dbReference type="InterPro" id="IPR004252">
    <property type="entry name" value="Probable_transposase_24"/>
</dbReference>
<dbReference type="EMBL" id="JAUUTY010000004">
    <property type="protein sequence ID" value="KAK1643570.1"/>
    <property type="molecule type" value="Genomic_DNA"/>
</dbReference>
<feature type="region of interest" description="Disordered" evidence="2">
    <location>
        <begin position="1"/>
        <end position="22"/>
    </location>
</feature>
<dbReference type="Pfam" id="PF03478">
    <property type="entry name" value="Beta-prop_KIB1-4"/>
    <property type="match status" value="1"/>
</dbReference>
<evidence type="ECO:0000259" key="3">
    <source>
        <dbReference type="Pfam" id="PF03478"/>
    </source>
</evidence>
<accession>A0AAD8S1R9</accession>
<dbReference type="InterPro" id="IPR005174">
    <property type="entry name" value="KIB1-4_b-propeller"/>
</dbReference>
<dbReference type="AlphaFoldDB" id="A0AAD8S1R9"/>
<dbReference type="PANTHER" id="PTHR33165:SF81">
    <property type="entry name" value="F-BOX DOMAIN-CONTAINING PROTEIN"/>
    <property type="match status" value="1"/>
</dbReference>
<feature type="coiled-coil region" evidence="1">
    <location>
        <begin position="275"/>
        <end position="335"/>
    </location>
</feature>
<feature type="compositionally biased region" description="Basic and acidic residues" evidence="2">
    <location>
        <begin position="1"/>
        <end position="10"/>
    </location>
</feature>
<protein>
    <recommendedName>
        <fullName evidence="3">KIB1-4 beta-propeller domain-containing protein</fullName>
    </recommendedName>
</protein>
<evidence type="ECO:0000313" key="4">
    <source>
        <dbReference type="EMBL" id="KAK1643570.1"/>
    </source>
</evidence>
<dbReference type="Pfam" id="PF03004">
    <property type="entry name" value="Transposase_24"/>
    <property type="match status" value="1"/>
</dbReference>
<evidence type="ECO:0000313" key="5">
    <source>
        <dbReference type="Proteomes" id="UP001231189"/>
    </source>
</evidence>
<comment type="caution">
    <text evidence="4">The sequence shown here is derived from an EMBL/GenBank/DDBJ whole genome shotgun (WGS) entry which is preliminary data.</text>
</comment>
<evidence type="ECO:0000256" key="2">
    <source>
        <dbReference type="SAM" id="MobiDB-lite"/>
    </source>
</evidence>
<keyword evidence="1" id="KW-0175">Coiled coil</keyword>
<feature type="domain" description="KIB1-4 beta-propeller" evidence="3">
    <location>
        <begin position="403"/>
        <end position="607"/>
    </location>
</feature>
<organism evidence="4 5">
    <name type="scientific">Lolium multiflorum</name>
    <name type="common">Italian ryegrass</name>
    <name type="synonym">Lolium perenne subsp. multiflorum</name>
    <dbReference type="NCBI Taxonomy" id="4521"/>
    <lineage>
        <taxon>Eukaryota</taxon>
        <taxon>Viridiplantae</taxon>
        <taxon>Streptophyta</taxon>
        <taxon>Embryophyta</taxon>
        <taxon>Tracheophyta</taxon>
        <taxon>Spermatophyta</taxon>
        <taxon>Magnoliopsida</taxon>
        <taxon>Liliopsida</taxon>
        <taxon>Poales</taxon>
        <taxon>Poaceae</taxon>
        <taxon>BOP clade</taxon>
        <taxon>Pooideae</taxon>
        <taxon>Poodae</taxon>
        <taxon>Poeae</taxon>
        <taxon>Poeae Chloroplast Group 2 (Poeae type)</taxon>
        <taxon>Loliodinae</taxon>
        <taxon>Loliinae</taxon>
        <taxon>Lolium</taxon>
    </lineage>
</organism>